<dbReference type="EMBL" id="JAATJH010000012">
    <property type="protein sequence ID" value="NJC28428.1"/>
    <property type="molecule type" value="Genomic_DNA"/>
</dbReference>
<dbReference type="Proteomes" id="UP000770785">
    <property type="component" value="Unassembled WGS sequence"/>
</dbReference>
<proteinExistence type="predicted"/>
<keyword evidence="2" id="KW-1185">Reference proteome</keyword>
<evidence type="ECO:0000313" key="2">
    <source>
        <dbReference type="Proteomes" id="UP000770785"/>
    </source>
</evidence>
<sequence>MKAGRVYLLSLLFMVLSGLFVSSCGRKSGCPAIDKSINKKVKKKNNTNLFSKKTRRKM</sequence>
<reference evidence="1 2" key="1">
    <citation type="submission" date="2020-03" db="EMBL/GenBank/DDBJ databases">
        <title>Genomic Encyclopedia of Type Strains, Phase IV (KMG-IV): sequencing the most valuable type-strain genomes for metagenomic binning, comparative biology and taxonomic classification.</title>
        <authorList>
            <person name="Goeker M."/>
        </authorList>
    </citation>
    <scope>NUCLEOTIDE SEQUENCE [LARGE SCALE GENOMIC DNA]</scope>
    <source>
        <strain evidence="1 2">DSM 105096</strain>
    </source>
</reference>
<accession>A0ABX0XI45</accession>
<organism evidence="1 2">
    <name type="scientific">Neolewinella antarctica</name>
    <dbReference type="NCBI Taxonomy" id="442734"/>
    <lineage>
        <taxon>Bacteria</taxon>
        <taxon>Pseudomonadati</taxon>
        <taxon>Bacteroidota</taxon>
        <taxon>Saprospiria</taxon>
        <taxon>Saprospirales</taxon>
        <taxon>Lewinellaceae</taxon>
        <taxon>Neolewinella</taxon>
    </lineage>
</organism>
<evidence type="ECO:0000313" key="1">
    <source>
        <dbReference type="EMBL" id="NJC28428.1"/>
    </source>
</evidence>
<protein>
    <recommendedName>
        <fullName evidence="3">Lipoprotein</fullName>
    </recommendedName>
</protein>
<dbReference type="RefSeq" id="WP_168040441.1">
    <property type="nucleotide sequence ID" value="NZ_JAATJH010000012.1"/>
</dbReference>
<comment type="caution">
    <text evidence="1">The sequence shown here is derived from an EMBL/GenBank/DDBJ whole genome shotgun (WGS) entry which is preliminary data.</text>
</comment>
<evidence type="ECO:0008006" key="3">
    <source>
        <dbReference type="Google" id="ProtNLM"/>
    </source>
</evidence>
<gene>
    <name evidence="1" type="ORF">GGR27_003951</name>
</gene>
<name>A0ABX0XI45_9BACT</name>
<dbReference type="PROSITE" id="PS51257">
    <property type="entry name" value="PROKAR_LIPOPROTEIN"/>
    <property type="match status" value="1"/>
</dbReference>